<reference evidence="2" key="1">
    <citation type="journal article" date="2022" name="Front. Microbiol.">
        <title>Feed Insects as a Reservoir of Granadaene-Producing Lactococci.</title>
        <authorList>
            <person name="Neuzil-Bunesova V."/>
            <person name="Ramirez Garcia A."/>
            <person name="Modrackova N."/>
            <person name="Makovska M."/>
            <person name="Sabolova M."/>
            <person name="Sproer C."/>
            <person name="Bunk B."/>
            <person name="Blom J."/>
            <person name="Schwab C."/>
        </authorList>
    </citation>
    <scope>NUCLEOTIDE SEQUENCE</scope>
    <source>
        <strain evidence="2">I4/6O</strain>
    </source>
</reference>
<gene>
    <name evidence="2" type="ORF">LMK00_08725</name>
</gene>
<dbReference type="InterPro" id="IPR036597">
    <property type="entry name" value="Fido-like_dom_sf"/>
</dbReference>
<dbReference type="Gene3D" id="1.10.3290.10">
    <property type="entry name" value="Fido-like domain"/>
    <property type="match status" value="1"/>
</dbReference>
<evidence type="ECO:0000256" key="1">
    <source>
        <dbReference type="SAM" id="MobiDB-lite"/>
    </source>
</evidence>
<name>A0A9Q8Y0S2_9LACT</name>
<dbReference type="RefSeq" id="WP_252175307.1">
    <property type="nucleotide sequence ID" value="NZ_CP086395.1"/>
</dbReference>
<dbReference type="SUPFAM" id="SSF140931">
    <property type="entry name" value="Fic-like"/>
    <property type="match status" value="1"/>
</dbReference>
<dbReference type="KEGG" id="lfo:LMK00_08725"/>
<feature type="region of interest" description="Disordered" evidence="1">
    <location>
        <begin position="234"/>
        <end position="253"/>
    </location>
</feature>
<dbReference type="Proteomes" id="UP001056730">
    <property type="component" value="Chromosome"/>
</dbReference>
<proteinExistence type="predicted"/>
<evidence type="ECO:0000313" key="3">
    <source>
        <dbReference type="Proteomes" id="UP001056730"/>
    </source>
</evidence>
<protein>
    <submittedName>
        <fullName evidence="2">Fic family protein</fullName>
    </submittedName>
</protein>
<dbReference type="AlphaFoldDB" id="A0A9Q8Y0S2"/>
<evidence type="ECO:0000313" key="2">
    <source>
        <dbReference type="EMBL" id="USJ19908.1"/>
    </source>
</evidence>
<sequence>MDNKKLAEIIYGLAQYEGYNTSFLQTQKNLSSQPEKWEFANENDYYIFEDLLKAIQYASKQDKVSVDVIKAINAQMDSGKAGQPEKPGTLRHNVEISVGDYIPPLTVTEAMVQREIDSVTHTDIASGWELYAKLAKLQAFDNGNKRTSLIAANLLTGALNKGTDNYLIIPTDFRRSQFDTNLVYYYVADDWDDHLPDVEESLHQFVKFATELSFSQKQSQPRNKFEERLKKAEAAKKELTPGQGEFKTKGHKL</sequence>
<dbReference type="EMBL" id="CP086395">
    <property type="protein sequence ID" value="USJ19908.1"/>
    <property type="molecule type" value="Genomic_DNA"/>
</dbReference>
<accession>A0A9Q8Y0S2</accession>
<organism evidence="2 3">
    <name type="scientific">Lactococcus formosensis</name>
    <dbReference type="NCBI Taxonomy" id="1281486"/>
    <lineage>
        <taxon>Bacteria</taxon>
        <taxon>Bacillati</taxon>
        <taxon>Bacillota</taxon>
        <taxon>Bacilli</taxon>
        <taxon>Lactobacillales</taxon>
        <taxon>Streptococcaceae</taxon>
        <taxon>Lactococcus</taxon>
    </lineage>
</organism>